<dbReference type="OrthoDB" id="14397at2157"/>
<comment type="subunit">
    <text evidence="4 14">Homodimer.</text>
</comment>
<dbReference type="PANTHER" id="PTHR42197:SF1">
    <property type="entry name" value="TRNA (CYTIDINE(56)-2'-O)-METHYLTRANSFERASE"/>
    <property type="match status" value="1"/>
</dbReference>
<gene>
    <name evidence="15" type="ORF">NSED_08695</name>
</gene>
<comment type="catalytic activity">
    <reaction evidence="13 14">
        <text>cytidine(56) in tRNA + S-adenosyl-L-methionine = 2'-O-methylcytidine(56) in tRNA + S-adenosyl-L-homocysteine + H(+)</text>
        <dbReference type="Rhea" id="RHEA:42968"/>
        <dbReference type="Rhea" id="RHEA-COMP:10308"/>
        <dbReference type="Rhea" id="RHEA-COMP:10309"/>
        <dbReference type="ChEBI" id="CHEBI:15378"/>
        <dbReference type="ChEBI" id="CHEBI:57856"/>
        <dbReference type="ChEBI" id="CHEBI:59789"/>
        <dbReference type="ChEBI" id="CHEBI:74495"/>
        <dbReference type="ChEBI" id="CHEBI:82748"/>
        <dbReference type="EC" id="2.1.1.206"/>
    </reaction>
</comment>
<proteinExistence type="inferred from homology"/>
<protein>
    <recommendedName>
        <fullName evidence="6 14">tRNA (cytidine(56)-2'-O)-methyltransferase</fullName>
        <ecNumber evidence="5 14">2.1.1.206</ecNumber>
    </recommendedName>
    <alternativeName>
        <fullName evidence="12 14">tRNA ribose 2'-O-methyltransferase aTrm56</fullName>
    </alternativeName>
</protein>
<dbReference type="CDD" id="cd18083">
    <property type="entry name" value="aTrm56-like"/>
    <property type="match status" value="1"/>
</dbReference>
<evidence type="ECO:0000256" key="5">
    <source>
        <dbReference type="ARBA" id="ARBA00012624"/>
    </source>
</evidence>
<evidence type="ECO:0000313" key="15">
    <source>
        <dbReference type="EMBL" id="AFS83531.1"/>
    </source>
</evidence>
<dbReference type="PATRIC" id="fig|1229909.8.peg.1903"/>
<evidence type="ECO:0000256" key="9">
    <source>
        <dbReference type="ARBA" id="ARBA00022679"/>
    </source>
</evidence>
<dbReference type="EMBL" id="CP003843">
    <property type="protein sequence ID" value="AFS83531.1"/>
    <property type="molecule type" value="Genomic_DNA"/>
</dbReference>
<keyword evidence="8 14" id="KW-0489">Methyltransferase</keyword>
<evidence type="ECO:0000256" key="12">
    <source>
        <dbReference type="ARBA" id="ARBA00029826"/>
    </source>
</evidence>
<dbReference type="KEGG" id="nir:NSED_08695"/>
<dbReference type="eggNOG" id="arCOG01857">
    <property type="taxonomic scope" value="Archaea"/>
</dbReference>
<evidence type="ECO:0000256" key="8">
    <source>
        <dbReference type="ARBA" id="ARBA00022603"/>
    </source>
</evidence>
<dbReference type="InterPro" id="IPR002845">
    <property type="entry name" value="tRNA_mtfrase_aTrm56"/>
</dbReference>
<evidence type="ECO:0000256" key="10">
    <source>
        <dbReference type="ARBA" id="ARBA00022691"/>
    </source>
</evidence>
<dbReference type="InterPro" id="IPR029026">
    <property type="entry name" value="tRNA_m1G_MTases_N"/>
</dbReference>
<accession>K0BGZ3</accession>
<feature type="binding site" evidence="14">
    <location>
        <begin position="108"/>
        <end position="112"/>
    </location>
    <ligand>
        <name>S-adenosyl-L-methionine</name>
        <dbReference type="ChEBI" id="CHEBI:59789"/>
    </ligand>
</feature>
<evidence type="ECO:0000256" key="1">
    <source>
        <dbReference type="ARBA" id="ARBA00003959"/>
    </source>
</evidence>
<dbReference type="Gene3D" id="3.40.1280.10">
    <property type="match status" value="1"/>
</dbReference>
<dbReference type="InterPro" id="IPR029028">
    <property type="entry name" value="Alpha/beta_knot_MTases"/>
</dbReference>
<dbReference type="Proteomes" id="UP000006100">
    <property type="component" value="Chromosome"/>
</dbReference>
<evidence type="ECO:0000256" key="6">
    <source>
        <dbReference type="ARBA" id="ARBA00013709"/>
    </source>
</evidence>
<evidence type="ECO:0000256" key="3">
    <source>
        <dbReference type="ARBA" id="ARBA00010324"/>
    </source>
</evidence>
<dbReference type="EC" id="2.1.1.206" evidence="5 14"/>
<dbReference type="HAMAP" id="MF_00077">
    <property type="entry name" value="tRNA_methyltr_aTrm56"/>
    <property type="match status" value="1"/>
</dbReference>
<feature type="binding site" evidence="14">
    <location>
        <position position="83"/>
    </location>
    <ligand>
        <name>S-adenosyl-L-methionine</name>
        <dbReference type="ChEBI" id="CHEBI:59789"/>
    </ligand>
</feature>
<keyword evidence="10 14" id="KW-0949">S-adenosyl-L-methionine</keyword>
<dbReference type="PANTHER" id="PTHR42197">
    <property type="entry name" value="TRNA (CYTIDINE(56)-2'-O)-METHYLTRANSFERASE"/>
    <property type="match status" value="1"/>
</dbReference>
<dbReference type="GeneID" id="13698502"/>
<comment type="caution">
    <text evidence="14">Lacks conserved residue(s) required for the propagation of feature annotation.</text>
</comment>
<comment type="similarity">
    <text evidence="3 14">Belongs to the aTrm56 family.</text>
</comment>
<dbReference type="RefSeq" id="WP_014965898.1">
    <property type="nucleotide sequence ID" value="NC_018656.1"/>
</dbReference>
<evidence type="ECO:0000256" key="13">
    <source>
        <dbReference type="ARBA" id="ARBA00047792"/>
    </source>
</evidence>
<keyword evidence="11 14" id="KW-0819">tRNA processing</keyword>
<dbReference type="HOGENOM" id="CLU_123709_0_0_2"/>
<dbReference type="GO" id="GO:0106059">
    <property type="term" value="F:tRNA (cytidine(56)-2'-O)-methyltransferase activity"/>
    <property type="evidence" value="ECO:0007669"/>
    <property type="project" value="UniProtKB-EC"/>
</dbReference>
<evidence type="ECO:0000313" key="16">
    <source>
        <dbReference type="Proteomes" id="UP000006100"/>
    </source>
</evidence>
<dbReference type="AlphaFoldDB" id="K0BGZ3"/>
<dbReference type="STRING" id="1229909.NSED_08695"/>
<reference evidence="15 16" key="1">
    <citation type="journal article" date="2012" name="J. Bacteriol.">
        <title>Draft Genome Sequence of an Ammonia-Oxidizing Archaeon, "Candidatus Nitrosopumilus sediminis" AR2, from Svalbard in the Arctic Circle.</title>
        <authorList>
            <person name="Park S.J."/>
            <person name="Kim J.G."/>
            <person name="Jung M.Y."/>
            <person name="Kim S.J."/>
            <person name="Cha I.T."/>
            <person name="Ghai R."/>
            <person name="Martin-Cuadrado A.B."/>
            <person name="Rodriguez-Valera F."/>
            <person name="Rhee S.K."/>
        </authorList>
    </citation>
    <scope>NUCLEOTIDE SEQUENCE [LARGE SCALE GENOMIC DNA]</scope>
    <source>
        <strain evidence="15 16">AR2</strain>
    </source>
</reference>
<evidence type="ECO:0000256" key="4">
    <source>
        <dbReference type="ARBA" id="ARBA00011738"/>
    </source>
</evidence>
<evidence type="ECO:0000256" key="14">
    <source>
        <dbReference type="HAMAP-Rule" id="MF_00077"/>
    </source>
</evidence>
<evidence type="ECO:0000256" key="11">
    <source>
        <dbReference type="ARBA" id="ARBA00022694"/>
    </source>
</evidence>
<evidence type="ECO:0000256" key="2">
    <source>
        <dbReference type="ARBA" id="ARBA00004496"/>
    </source>
</evidence>
<name>K0BGZ3_9ARCH</name>
<dbReference type="SUPFAM" id="SSF75217">
    <property type="entry name" value="alpha/beta knot"/>
    <property type="match status" value="1"/>
</dbReference>
<dbReference type="GO" id="GO:0005737">
    <property type="term" value="C:cytoplasm"/>
    <property type="evidence" value="ECO:0007669"/>
    <property type="project" value="UniProtKB-SubCell"/>
</dbReference>
<comment type="subcellular location">
    <subcellularLocation>
        <location evidence="2 14">Cytoplasm</location>
    </subcellularLocation>
</comment>
<organism evidence="15 16">
    <name type="scientific">Candidatus Nitrosopumilus sediminis</name>
    <dbReference type="NCBI Taxonomy" id="1229909"/>
    <lineage>
        <taxon>Archaea</taxon>
        <taxon>Nitrososphaerota</taxon>
        <taxon>Nitrososphaeria</taxon>
        <taxon>Nitrosopumilales</taxon>
        <taxon>Nitrosopumilaceae</taxon>
        <taxon>Nitrosopumilus</taxon>
    </lineage>
</organism>
<evidence type="ECO:0000256" key="7">
    <source>
        <dbReference type="ARBA" id="ARBA00022490"/>
    </source>
</evidence>
<dbReference type="GO" id="GO:0002128">
    <property type="term" value="P:tRNA nucleoside ribose methylation"/>
    <property type="evidence" value="ECO:0007669"/>
    <property type="project" value="UniProtKB-UniRule"/>
</dbReference>
<dbReference type="PIRSF" id="PIRSF016123">
    <property type="entry name" value="UCP016123"/>
    <property type="match status" value="1"/>
</dbReference>
<keyword evidence="7 14" id="KW-0963">Cytoplasm</keyword>
<dbReference type="Pfam" id="PF01994">
    <property type="entry name" value="Trm56"/>
    <property type="match status" value="1"/>
</dbReference>
<comment type="function">
    <text evidence="1 14">Specifically catalyzes the AdoMet-dependent 2'-O-ribose methylation of cytidine at position 56 in tRNAs.</text>
</comment>
<keyword evidence="16" id="KW-1185">Reference proteome</keyword>
<sequence>MVIEVVRIGQRLVRDDRVTTHVALVSRGFGAEKIYMTEVNPEIKDTIEKINNTWGGDFKIEFIEKWKSIVKKKKDEGFKVIHLSMYGENINNAQKKIRDEKNLLIVVGAEKVPREIYELADYNVGVGSQPHSEISALAILLDRIQEGKQFEKEFPNAKRKIIPTKNGKNVQIKETRD</sequence>
<dbReference type="NCBIfam" id="NF003048">
    <property type="entry name" value="PRK03958.1"/>
    <property type="match status" value="1"/>
</dbReference>
<keyword evidence="9 14" id="KW-0808">Transferase</keyword>